<gene>
    <name evidence="2" type="ORF">MSAN_00297100</name>
</gene>
<evidence type="ECO:0000313" key="2">
    <source>
        <dbReference type="EMBL" id="KAF7374154.1"/>
    </source>
</evidence>
<proteinExistence type="predicted"/>
<feature type="transmembrane region" description="Helical" evidence="1">
    <location>
        <begin position="73"/>
        <end position="93"/>
    </location>
</feature>
<keyword evidence="3" id="KW-1185">Reference proteome</keyword>
<sequence length="604" mass="66060">MARKFNEADTGDTKNLLPPLQRTSTIWLTSSRILSFSSAILHLTLIMIHLILLCVWWRRLEHRLIIPMGSQTVVSLGITALATTFGTASRTLLRREKRKNLQRRQTLTATHDDAVAWEGIVSALVRVWHQNAVSASLVGALSAFLYLASILALHITTPALFSLETFNPTNLTYVDTRGFPALNLTLYSLSNDTDRLQAWDDIAQYAFGSLYFLPYIARTNNTGLYGETLYEVPNENVAGVGNISLVATGINVTCGYLEAVNVSLSHDGLYSATVGGNATYVLSSPEGFIGPGPIYAAQRDDAAPHGPEFIFWGNSSSTSLVDSSGNAAPPGTVDPSSNFGPFLRCSVSLVNQTAAMDAQSRQILSIEPDIVKNTSTWGPASTEIQGPQNGTDPLATPGISLVDLWESLYGFVPEDSTFGELISTECLNEQLTDWIGSDDPSTLHLHDLEHALANIVAAIFYTFGYVEPFGDDRLVRRRFTPSLLQGQTRVTQMSTQVRLDLSIIAIVAGLAASVMLALLSLQFWHLGAEAVREGGHASLDGTGLLHAIWLYRNHPELEGLLKQVDDPTEGNLRAAGMVRVRLLDRRLRKRRSWDYASIELEDTS</sequence>
<dbReference type="OrthoDB" id="2644397at2759"/>
<feature type="transmembrane region" description="Helical" evidence="1">
    <location>
        <begin position="501"/>
        <end position="524"/>
    </location>
</feature>
<name>A0A8H7DG38_9AGAR</name>
<feature type="transmembrane region" description="Helical" evidence="1">
    <location>
        <begin position="132"/>
        <end position="155"/>
    </location>
</feature>
<keyword evidence="1" id="KW-0812">Transmembrane</keyword>
<feature type="transmembrane region" description="Helical" evidence="1">
    <location>
        <begin position="39"/>
        <end position="58"/>
    </location>
</feature>
<accession>A0A8H7DG38</accession>
<reference evidence="2" key="1">
    <citation type="submission" date="2020-05" db="EMBL/GenBank/DDBJ databases">
        <title>Mycena genomes resolve the evolution of fungal bioluminescence.</title>
        <authorList>
            <person name="Tsai I.J."/>
        </authorList>
    </citation>
    <scope>NUCLEOTIDE SEQUENCE</scope>
    <source>
        <strain evidence="2">160909Yilan</strain>
    </source>
</reference>
<evidence type="ECO:0000313" key="3">
    <source>
        <dbReference type="Proteomes" id="UP000623467"/>
    </source>
</evidence>
<keyword evidence="1" id="KW-0472">Membrane</keyword>
<protein>
    <submittedName>
        <fullName evidence="2">Uncharacterized protein</fullName>
    </submittedName>
</protein>
<dbReference type="Proteomes" id="UP000623467">
    <property type="component" value="Unassembled WGS sequence"/>
</dbReference>
<comment type="caution">
    <text evidence="2">The sequence shown here is derived from an EMBL/GenBank/DDBJ whole genome shotgun (WGS) entry which is preliminary data.</text>
</comment>
<evidence type="ECO:0000256" key="1">
    <source>
        <dbReference type="SAM" id="Phobius"/>
    </source>
</evidence>
<keyword evidence="1" id="KW-1133">Transmembrane helix</keyword>
<dbReference type="EMBL" id="JACAZH010000002">
    <property type="protein sequence ID" value="KAF7374154.1"/>
    <property type="molecule type" value="Genomic_DNA"/>
</dbReference>
<dbReference type="AlphaFoldDB" id="A0A8H7DG38"/>
<organism evidence="2 3">
    <name type="scientific">Mycena sanguinolenta</name>
    <dbReference type="NCBI Taxonomy" id="230812"/>
    <lineage>
        <taxon>Eukaryota</taxon>
        <taxon>Fungi</taxon>
        <taxon>Dikarya</taxon>
        <taxon>Basidiomycota</taxon>
        <taxon>Agaricomycotina</taxon>
        <taxon>Agaricomycetes</taxon>
        <taxon>Agaricomycetidae</taxon>
        <taxon>Agaricales</taxon>
        <taxon>Marasmiineae</taxon>
        <taxon>Mycenaceae</taxon>
        <taxon>Mycena</taxon>
    </lineage>
</organism>